<dbReference type="Proteomes" id="UP001060085">
    <property type="component" value="Linkage Group LG01"/>
</dbReference>
<accession>A0ACC0C906</accession>
<sequence length="217" mass="23777">MGRHSADLRFEGDRGLGEEPDRVRSLHIGGEEDERADDGGDGDDDDDDDNDDDDDAEDAGDEEQHVPLAPVAPASGSDGRPCHGKGKRSRNKRPDKAHDVSVPTQRKRVTASDYEQTGPEEGGPVDPELIPSYDRGLLKYRSRYMALTATSRACSSTPIRHYYRYLLSSGSRTRTASTCHGGEMTVTLHDMELILGVPAYGRAMDLHLSRDQLVAVI</sequence>
<evidence type="ECO:0000313" key="1">
    <source>
        <dbReference type="EMBL" id="KAI5681406.1"/>
    </source>
</evidence>
<proteinExistence type="predicted"/>
<dbReference type="EMBL" id="CM044701">
    <property type="protein sequence ID" value="KAI5681406.1"/>
    <property type="molecule type" value="Genomic_DNA"/>
</dbReference>
<reference evidence="2" key="1">
    <citation type="journal article" date="2023" name="Nat. Plants">
        <title>Single-cell RNA sequencing provides a high-resolution roadmap for understanding the multicellular compartmentation of specialized metabolism.</title>
        <authorList>
            <person name="Sun S."/>
            <person name="Shen X."/>
            <person name="Li Y."/>
            <person name="Li Y."/>
            <person name="Wang S."/>
            <person name="Li R."/>
            <person name="Zhang H."/>
            <person name="Shen G."/>
            <person name="Guo B."/>
            <person name="Wei J."/>
            <person name="Xu J."/>
            <person name="St-Pierre B."/>
            <person name="Chen S."/>
            <person name="Sun C."/>
        </authorList>
    </citation>
    <scope>NUCLEOTIDE SEQUENCE [LARGE SCALE GENOMIC DNA]</scope>
</reference>
<gene>
    <name evidence="1" type="ORF">M9H77_02634</name>
</gene>
<protein>
    <submittedName>
        <fullName evidence="1">Uncharacterized protein</fullName>
    </submittedName>
</protein>
<name>A0ACC0C906_CATRO</name>
<organism evidence="1 2">
    <name type="scientific">Catharanthus roseus</name>
    <name type="common">Madagascar periwinkle</name>
    <name type="synonym">Vinca rosea</name>
    <dbReference type="NCBI Taxonomy" id="4058"/>
    <lineage>
        <taxon>Eukaryota</taxon>
        <taxon>Viridiplantae</taxon>
        <taxon>Streptophyta</taxon>
        <taxon>Embryophyta</taxon>
        <taxon>Tracheophyta</taxon>
        <taxon>Spermatophyta</taxon>
        <taxon>Magnoliopsida</taxon>
        <taxon>eudicotyledons</taxon>
        <taxon>Gunneridae</taxon>
        <taxon>Pentapetalae</taxon>
        <taxon>asterids</taxon>
        <taxon>lamiids</taxon>
        <taxon>Gentianales</taxon>
        <taxon>Apocynaceae</taxon>
        <taxon>Rauvolfioideae</taxon>
        <taxon>Vinceae</taxon>
        <taxon>Catharanthinae</taxon>
        <taxon>Catharanthus</taxon>
    </lineage>
</organism>
<comment type="caution">
    <text evidence="1">The sequence shown here is derived from an EMBL/GenBank/DDBJ whole genome shotgun (WGS) entry which is preliminary data.</text>
</comment>
<keyword evidence="2" id="KW-1185">Reference proteome</keyword>
<evidence type="ECO:0000313" key="2">
    <source>
        <dbReference type="Proteomes" id="UP001060085"/>
    </source>
</evidence>